<organism evidence="4 5">
    <name type="scientific">Myriangium duriaei CBS 260.36</name>
    <dbReference type="NCBI Taxonomy" id="1168546"/>
    <lineage>
        <taxon>Eukaryota</taxon>
        <taxon>Fungi</taxon>
        <taxon>Dikarya</taxon>
        <taxon>Ascomycota</taxon>
        <taxon>Pezizomycotina</taxon>
        <taxon>Dothideomycetes</taxon>
        <taxon>Dothideomycetidae</taxon>
        <taxon>Myriangiales</taxon>
        <taxon>Myriangiaceae</taxon>
        <taxon>Myriangium</taxon>
    </lineage>
</organism>
<dbReference type="InterPro" id="IPR027443">
    <property type="entry name" value="IPNS-like_sf"/>
</dbReference>
<gene>
    <name evidence="4" type="ORF">K461DRAFT_256840</name>
</gene>
<dbReference type="PROSITE" id="PS51471">
    <property type="entry name" value="FE2OG_OXY"/>
    <property type="match status" value="1"/>
</dbReference>
<dbReference type="Pfam" id="PF03171">
    <property type="entry name" value="2OG-FeII_Oxy"/>
    <property type="match status" value="1"/>
</dbReference>
<dbReference type="Gene3D" id="2.60.120.330">
    <property type="entry name" value="B-lactam Antibiotic, Isopenicillin N Synthase, Chain"/>
    <property type="match status" value="1"/>
</dbReference>
<comment type="similarity">
    <text evidence="1 2">Belongs to the iron/ascorbate-dependent oxidoreductase family.</text>
</comment>
<dbReference type="EMBL" id="ML996086">
    <property type="protein sequence ID" value="KAF2152737.1"/>
    <property type="molecule type" value="Genomic_DNA"/>
</dbReference>
<keyword evidence="2" id="KW-0408">Iron</keyword>
<protein>
    <submittedName>
        <fullName evidence="4">2OG-Fe(II) oxygenase family oxidoreductase</fullName>
    </submittedName>
</protein>
<evidence type="ECO:0000256" key="1">
    <source>
        <dbReference type="ARBA" id="ARBA00008056"/>
    </source>
</evidence>
<dbReference type="SUPFAM" id="SSF51197">
    <property type="entry name" value="Clavaminate synthase-like"/>
    <property type="match status" value="1"/>
</dbReference>
<accession>A0A9P4IZH7</accession>
<evidence type="ECO:0000256" key="2">
    <source>
        <dbReference type="RuleBase" id="RU003682"/>
    </source>
</evidence>
<keyword evidence="2" id="KW-0479">Metal-binding</keyword>
<dbReference type="PANTHER" id="PTHR47990">
    <property type="entry name" value="2-OXOGLUTARATE (2OG) AND FE(II)-DEPENDENT OXYGENASE SUPERFAMILY PROTEIN-RELATED"/>
    <property type="match status" value="1"/>
</dbReference>
<dbReference type="InterPro" id="IPR005123">
    <property type="entry name" value="Oxoglu/Fe-dep_dioxygenase_dom"/>
</dbReference>
<dbReference type="OrthoDB" id="288590at2759"/>
<keyword evidence="2" id="KW-0560">Oxidoreductase</keyword>
<sequence>MRGNVLSTALLRQSPTRLATKSPFRTFARVTNNARLERPLVPTIDIDPFLKNPTSEASEAVVTSIRDACRKTGFFAIVGHGLSRSLQQGLIDGSTKFFSLDAKEKLKLDAKSQIGRRGYDVLASQSYHAENLPDLKEGFYVGHDVPIDDPKVKARRFFMGPNVWPAPAVLPEQDFRQPVEAYFEAIHNLALKVLAIIERSLPYGPGIFDEFTKGHTVAVLRCLHYPPVKAEDSEGGKKQLGAGAHTDFGAITLLLQDENAGLEVLNPDTEDFVAVEPSPDAFVFNVGDMLSFWTGGEYKSSVHRVINKAPRDRYSAAFFYDGALDCPLTPLNKKGAELSEGEHTLTVEKHMIKRITESYGPAQKG</sequence>
<dbReference type="Proteomes" id="UP000799439">
    <property type="component" value="Unassembled WGS sequence"/>
</dbReference>
<evidence type="ECO:0000259" key="3">
    <source>
        <dbReference type="PROSITE" id="PS51471"/>
    </source>
</evidence>
<evidence type="ECO:0000313" key="4">
    <source>
        <dbReference type="EMBL" id="KAF2152737.1"/>
    </source>
</evidence>
<dbReference type="InterPro" id="IPR044861">
    <property type="entry name" value="IPNS-like_FE2OG_OXY"/>
</dbReference>
<proteinExistence type="inferred from homology"/>
<dbReference type="GO" id="GO:0016491">
    <property type="term" value="F:oxidoreductase activity"/>
    <property type="evidence" value="ECO:0007669"/>
    <property type="project" value="UniProtKB-KW"/>
</dbReference>
<reference evidence="4" key="1">
    <citation type="journal article" date="2020" name="Stud. Mycol.">
        <title>101 Dothideomycetes genomes: a test case for predicting lifestyles and emergence of pathogens.</title>
        <authorList>
            <person name="Haridas S."/>
            <person name="Albert R."/>
            <person name="Binder M."/>
            <person name="Bloem J."/>
            <person name="Labutti K."/>
            <person name="Salamov A."/>
            <person name="Andreopoulos B."/>
            <person name="Baker S."/>
            <person name="Barry K."/>
            <person name="Bills G."/>
            <person name="Bluhm B."/>
            <person name="Cannon C."/>
            <person name="Castanera R."/>
            <person name="Culley D."/>
            <person name="Daum C."/>
            <person name="Ezra D."/>
            <person name="Gonzalez J."/>
            <person name="Henrissat B."/>
            <person name="Kuo A."/>
            <person name="Liang C."/>
            <person name="Lipzen A."/>
            <person name="Lutzoni F."/>
            <person name="Magnuson J."/>
            <person name="Mondo S."/>
            <person name="Nolan M."/>
            <person name="Ohm R."/>
            <person name="Pangilinan J."/>
            <person name="Park H.-J."/>
            <person name="Ramirez L."/>
            <person name="Alfaro M."/>
            <person name="Sun H."/>
            <person name="Tritt A."/>
            <person name="Yoshinaga Y."/>
            <person name="Zwiers L.-H."/>
            <person name="Turgeon B."/>
            <person name="Goodwin S."/>
            <person name="Spatafora J."/>
            <person name="Crous P."/>
            <person name="Grigoriev I."/>
        </authorList>
    </citation>
    <scope>NUCLEOTIDE SEQUENCE</scope>
    <source>
        <strain evidence="4">CBS 260.36</strain>
    </source>
</reference>
<feature type="domain" description="Fe2OG dioxygenase" evidence="3">
    <location>
        <begin position="216"/>
        <end position="322"/>
    </location>
</feature>
<dbReference type="GO" id="GO:0044283">
    <property type="term" value="P:small molecule biosynthetic process"/>
    <property type="evidence" value="ECO:0007669"/>
    <property type="project" value="UniProtKB-ARBA"/>
</dbReference>
<dbReference type="AlphaFoldDB" id="A0A9P4IZH7"/>
<name>A0A9P4IZH7_9PEZI</name>
<dbReference type="InterPro" id="IPR050231">
    <property type="entry name" value="Iron_ascorbate_oxido_reductase"/>
</dbReference>
<evidence type="ECO:0000313" key="5">
    <source>
        <dbReference type="Proteomes" id="UP000799439"/>
    </source>
</evidence>
<comment type="caution">
    <text evidence="4">The sequence shown here is derived from an EMBL/GenBank/DDBJ whole genome shotgun (WGS) entry which is preliminary data.</text>
</comment>
<dbReference type="InterPro" id="IPR026992">
    <property type="entry name" value="DIOX_N"/>
</dbReference>
<dbReference type="GO" id="GO:0046872">
    <property type="term" value="F:metal ion binding"/>
    <property type="evidence" value="ECO:0007669"/>
    <property type="project" value="UniProtKB-KW"/>
</dbReference>
<keyword evidence="5" id="KW-1185">Reference proteome</keyword>
<dbReference type="Pfam" id="PF14226">
    <property type="entry name" value="DIOX_N"/>
    <property type="match status" value="1"/>
</dbReference>